<dbReference type="Proteomes" id="UP000605253">
    <property type="component" value="Unassembled WGS sequence"/>
</dbReference>
<dbReference type="EMBL" id="BMEO01000015">
    <property type="protein sequence ID" value="GGG02025.1"/>
    <property type="molecule type" value="Genomic_DNA"/>
</dbReference>
<comment type="caution">
    <text evidence="1">The sequence shown here is derived from an EMBL/GenBank/DDBJ whole genome shotgun (WGS) entry which is preliminary data.</text>
</comment>
<keyword evidence="2" id="KW-1185">Reference proteome</keyword>
<organism evidence="1 2">
    <name type="scientific">Marinicella pacifica</name>
    <dbReference type="NCBI Taxonomy" id="1171543"/>
    <lineage>
        <taxon>Bacteria</taxon>
        <taxon>Pseudomonadati</taxon>
        <taxon>Pseudomonadota</taxon>
        <taxon>Gammaproteobacteria</taxon>
        <taxon>Lysobacterales</taxon>
        <taxon>Marinicellaceae</taxon>
        <taxon>Marinicella</taxon>
    </lineage>
</organism>
<gene>
    <name evidence="1" type="ORF">GCM10011365_24010</name>
</gene>
<evidence type="ECO:0000313" key="2">
    <source>
        <dbReference type="Proteomes" id="UP000605253"/>
    </source>
</evidence>
<reference evidence="1" key="2">
    <citation type="submission" date="2020-09" db="EMBL/GenBank/DDBJ databases">
        <authorList>
            <person name="Sun Q."/>
            <person name="Zhou Y."/>
        </authorList>
    </citation>
    <scope>NUCLEOTIDE SEQUENCE</scope>
    <source>
        <strain evidence="1">CGMCC 1.12181</strain>
    </source>
</reference>
<accession>A0A917CX55</accession>
<name>A0A917CX55_9GAMM</name>
<sequence length="184" mass="21941">MMKTIKKLKEHSPSTTELMNLDYKFQPELTVKLDETKSEFDQSVINEIVLWKTNRYAQLSIETLNLVNKIDPNSDAIDLDLTHKVLTNLLKTKGVRLPMASTILRFRNPYIYQIIDQRVFRLLYGYELKLKEYINDNNINENINRYLDYLIELKNTCDEYQIPFTESDRIFYAYDKKVNKKNIN</sequence>
<evidence type="ECO:0000313" key="1">
    <source>
        <dbReference type="EMBL" id="GGG02025.1"/>
    </source>
</evidence>
<dbReference type="AlphaFoldDB" id="A0A917CX55"/>
<proteinExistence type="predicted"/>
<dbReference type="RefSeq" id="WP_188366004.1">
    <property type="nucleotide sequence ID" value="NZ_BAABJF010000028.1"/>
</dbReference>
<reference evidence="1" key="1">
    <citation type="journal article" date="2014" name="Int. J. Syst. Evol. Microbiol.">
        <title>Complete genome sequence of Corynebacterium casei LMG S-19264T (=DSM 44701T), isolated from a smear-ripened cheese.</title>
        <authorList>
            <consortium name="US DOE Joint Genome Institute (JGI-PGF)"/>
            <person name="Walter F."/>
            <person name="Albersmeier A."/>
            <person name="Kalinowski J."/>
            <person name="Ruckert C."/>
        </authorList>
    </citation>
    <scope>NUCLEOTIDE SEQUENCE</scope>
    <source>
        <strain evidence="1">CGMCC 1.12181</strain>
    </source>
</reference>
<protein>
    <submittedName>
        <fullName evidence="1">Uncharacterized protein</fullName>
    </submittedName>
</protein>